<evidence type="ECO:0000313" key="1">
    <source>
        <dbReference type="EMBL" id="KXA60652.1"/>
    </source>
</evidence>
<accession>A0A133RYT7</accession>
<sequence>MMKEVKFGFLFYLEGEKMSIKVVYDNYSDVCKNYTFGKKLLDEPDKIIDRLDEYFDGVEFGQFDGCNPDNVYINSFTEVDTQEALIDFAGILNHGEYEQLVNEDRLSAYVEEHEEEITSRLGDSYVFLGHEGDSWYFLQ</sequence>
<dbReference type="EMBL" id="LRQR01000061">
    <property type="protein sequence ID" value="KXA60652.1"/>
    <property type="molecule type" value="Genomic_DNA"/>
</dbReference>
<dbReference type="AlphaFoldDB" id="A0A133RYT7"/>
<gene>
    <name evidence="1" type="ORF">HMPREF3228_01017</name>
</gene>
<dbReference type="Proteomes" id="UP000070065">
    <property type="component" value="Unassembled WGS sequence"/>
</dbReference>
<reference evidence="1 2" key="1">
    <citation type="submission" date="2016-01" db="EMBL/GenBank/DDBJ databases">
        <authorList>
            <person name="Oliw E.H."/>
        </authorList>
    </citation>
    <scope>NUCLEOTIDE SEQUENCE [LARGE SCALE GENOMIC DNA]</scope>
    <source>
        <strain evidence="1 2">CMW7705B</strain>
    </source>
</reference>
<dbReference type="PATRIC" id="fig|28037.231.peg.1007"/>
<organism evidence="1 2">
    <name type="scientific">Streptococcus mitis</name>
    <dbReference type="NCBI Taxonomy" id="28037"/>
    <lineage>
        <taxon>Bacteria</taxon>
        <taxon>Bacillati</taxon>
        <taxon>Bacillota</taxon>
        <taxon>Bacilli</taxon>
        <taxon>Lactobacillales</taxon>
        <taxon>Streptococcaceae</taxon>
        <taxon>Streptococcus</taxon>
        <taxon>Streptococcus mitis group</taxon>
    </lineage>
</organism>
<proteinExistence type="predicted"/>
<protein>
    <submittedName>
        <fullName evidence="1">Uncharacterized protein</fullName>
    </submittedName>
</protein>
<evidence type="ECO:0000313" key="2">
    <source>
        <dbReference type="Proteomes" id="UP000070065"/>
    </source>
</evidence>
<name>A0A133RYT7_STRMT</name>
<comment type="caution">
    <text evidence="1">The sequence shown here is derived from an EMBL/GenBank/DDBJ whole genome shotgun (WGS) entry which is preliminary data.</text>
</comment>